<proteinExistence type="predicted"/>
<feature type="transmembrane region" description="Helical" evidence="7">
    <location>
        <begin position="210"/>
        <end position="229"/>
    </location>
</feature>
<dbReference type="Pfam" id="PF09335">
    <property type="entry name" value="VTT_dom"/>
    <property type="match status" value="1"/>
</dbReference>
<evidence type="ECO:0000313" key="10">
    <source>
        <dbReference type="Proteomes" id="UP001255856"/>
    </source>
</evidence>
<dbReference type="GO" id="GO:0005886">
    <property type="term" value="C:plasma membrane"/>
    <property type="evidence" value="ECO:0007669"/>
    <property type="project" value="UniProtKB-SubCell"/>
</dbReference>
<sequence length="357" mass="38013">MNPRIARSLAWLRSVNWLRLGVGLLLLTGVVCAYIEFDASKLQQGLLWVQENKTKGWIIFLVAYTLGVVFMLPAMVLGMLAGAVFGFVLGTLLGWVGSSVGQTLAFVAGRYLLRDAVASYLTRQFPQWTAIDRALESEAWKLVTLLRLSPLAPWNVLNYALAVTAVPLGKYALASSLAIVPYLALFTYAGSLARSLADVFAGETGLDARSTLIVAAISSVLMVLGVWYTTRVSRRAIVQALMSHGSGLPPELTSDADVIALLRVADVVDEVEEARSPGAWAPGPDPTVSGPATPKSNRRKDSGPEGSAFLVAKDVEMAAVSHDSAGALSPARNWAHSAARQRSAPLAEFHAAAAAQD</sequence>
<keyword evidence="10" id="KW-1185">Reference proteome</keyword>
<keyword evidence="3 7" id="KW-0812">Transmembrane</keyword>
<keyword evidence="5 7" id="KW-0472">Membrane</keyword>
<comment type="caution">
    <text evidence="9">The sequence shown here is derived from an EMBL/GenBank/DDBJ whole genome shotgun (WGS) entry which is preliminary data.</text>
</comment>
<dbReference type="PANTHER" id="PTHR12677">
    <property type="entry name" value="GOLGI APPARATUS MEMBRANE PROTEIN TVP38-RELATED"/>
    <property type="match status" value="1"/>
</dbReference>
<accession>A0AAD9MLA4</accession>
<evidence type="ECO:0000256" key="3">
    <source>
        <dbReference type="ARBA" id="ARBA00022692"/>
    </source>
</evidence>
<protein>
    <recommendedName>
        <fullName evidence="8">VTT domain-containing protein</fullName>
    </recommendedName>
</protein>
<dbReference type="InterPro" id="IPR032816">
    <property type="entry name" value="VTT_dom"/>
</dbReference>
<feature type="transmembrane region" description="Helical" evidence="7">
    <location>
        <begin position="92"/>
        <end position="113"/>
    </location>
</feature>
<name>A0AAD9MLA4_PROWI</name>
<dbReference type="Proteomes" id="UP001255856">
    <property type="component" value="Unassembled WGS sequence"/>
</dbReference>
<feature type="transmembrane region" description="Helical" evidence="7">
    <location>
        <begin position="58"/>
        <end position="86"/>
    </location>
</feature>
<evidence type="ECO:0000256" key="7">
    <source>
        <dbReference type="SAM" id="Phobius"/>
    </source>
</evidence>
<keyword evidence="4 7" id="KW-1133">Transmembrane helix</keyword>
<evidence type="ECO:0000256" key="1">
    <source>
        <dbReference type="ARBA" id="ARBA00004651"/>
    </source>
</evidence>
<feature type="domain" description="VTT" evidence="8">
    <location>
        <begin position="72"/>
        <end position="191"/>
    </location>
</feature>
<dbReference type="PANTHER" id="PTHR12677:SF59">
    <property type="entry name" value="GOLGI APPARATUS MEMBRANE PROTEIN TVP38-RELATED"/>
    <property type="match status" value="1"/>
</dbReference>
<evidence type="ECO:0000256" key="4">
    <source>
        <dbReference type="ARBA" id="ARBA00022989"/>
    </source>
</evidence>
<evidence type="ECO:0000313" key="9">
    <source>
        <dbReference type="EMBL" id="KAK2077778.1"/>
    </source>
</evidence>
<evidence type="ECO:0000259" key="8">
    <source>
        <dbReference type="Pfam" id="PF09335"/>
    </source>
</evidence>
<reference evidence="9" key="1">
    <citation type="submission" date="2021-01" db="EMBL/GenBank/DDBJ databases">
        <authorList>
            <person name="Eckstrom K.M.E."/>
        </authorList>
    </citation>
    <scope>NUCLEOTIDE SEQUENCE</scope>
    <source>
        <strain evidence="9">UVCC 0001</strain>
    </source>
</reference>
<dbReference type="InterPro" id="IPR015414">
    <property type="entry name" value="TMEM64"/>
</dbReference>
<comment type="subcellular location">
    <subcellularLocation>
        <location evidence="1">Cell membrane</location>
        <topology evidence="1">Multi-pass membrane protein</topology>
    </subcellularLocation>
</comment>
<keyword evidence="2" id="KW-1003">Cell membrane</keyword>
<evidence type="ECO:0000256" key="5">
    <source>
        <dbReference type="ARBA" id="ARBA00023136"/>
    </source>
</evidence>
<evidence type="ECO:0000256" key="6">
    <source>
        <dbReference type="SAM" id="MobiDB-lite"/>
    </source>
</evidence>
<feature type="transmembrane region" description="Helical" evidence="7">
    <location>
        <begin position="171"/>
        <end position="190"/>
    </location>
</feature>
<organism evidence="9 10">
    <name type="scientific">Prototheca wickerhamii</name>
    <dbReference type="NCBI Taxonomy" id="3111"/>
    <lineage>
        <taxon>Eukaryota</taxon>
        <taxon>Viridiplantae</taxon>
        <taxon>Chlorophyta</taxon>
        <taxon>core chlorophytes</taxon>
        <taxon>Trebouxiophyceae</taxon>
        <taxon>Chlorellales</taxon>
        <taxon>Chlorellaceae</taxon>
        <taxon>Prototheca</taxon>
    </lineage>
</organism>
<feature type="transmembrane region" description="Helical" evidence="7">
    <location>
        <begin position="17"/>
        <end position="37"/>
    </location>
</feature>
<feature type="region of interest" description="Disordered" evidence="6">
    <location>
        <begin position="273"/>
        <end position="307"/>
    </location>
</feature>
<dbReference type="EMBL" id="JASFZW010000006">
    <property type="protein sequence ID" value="KAK2077778.1"/>
    <property type="molecule type" value="Genomic_DNA"/>
</dbReference>
<dbReference type="AlphaFoldDB" id="A0AAD9MLA4"/>
<gene>
    <name evidence="9" type="ORF">QBZ16_004626</name>
</gene>
<evidence type="ECO:0000256" key="2">
    <source>
        <dbReference type="ARBA" id="ARBA00022475"/>
    </source>
</evidence>